<keyword evidence="14" id="KW-1185">Reference proteome</keyword>
<evidence type="ECO:0000256" key="1">
    <source>
        <dbReference type="ARBA" id="ARBA00001561"/>
    </source>
</evidence>
<comment type="subcellular location">
    <subcellularLocation>
        <location evidence="2">Periplasm</location>
    </subcellularLocation>
</comment>
<dbReference type="Gene3D" id="2.60.40.3500">
    <property type="match status" value="1"/>
</dbReference>
<dbReference type="STRING" id="314607.KB13_218"/>
<dbReference type="Proteomes" id="UP000004188">
    <property type="component" value="Unassembled WGS sequence"/>
</dbReference>
<evidence type="ECO:0000256" key="9">
    <source>
        <dbReference type="ARBA" id="ARBA00074581"/>
    </source>
</evidence>
<proteinExistence type="inferred from homology"/>
<evidence type="ECO:0000256" key="10">
    <source>
        <dbReference type="SAM" id="MobiDB-lite"/>
    </source>
</evidence>
<keyword evidence="5 11" id="KW-0732">Signal</keyword>
<sequence length="413" mass="45925">MPLHRICFGFLLAFFVTNVYADVQTRVWPSNEYTRFTIESTDYIKNDQSILKNPDRVVIDLKSININNSLTDLSKVDFKDNSTISGVRVAQYDPGTVRIVVDLRHESKIKIFSLKPFKSYGHRLVVDVYHEEDEIAHLLKQLQGKAGDDHKDNNQKVEDEKTNLTSKEEQPKVAEQAKIVVAIDAGHGGEDPGARGSSGTKEKDITLAIAKKLRDAINKEPNLQGVLIRDGDYFIPLAKRVAKARKLEADLFVSIHADAFTKKSVKGSSVFALSERGASSAFAKFIANKENESDLIGGVSIDDKHPVLAQTLLDLSLSATINDSMKLGRYVLDEMGKVNTLHKKYVEQAGFAVLKAPDIPSILVETAFISNPKEEKNLRSESFQIKLAESVVKGIKTYLKTGANLAFFYEPEQ</sequence>
<reference evidence="14" key="1">
    <citation type="journal article" date="2012" name="Stand. Genomic Sci.">
        <title>Genome sequence of strain HIMB624, a cultured representative from the OM43 clade of marine Betaproteobacteria.</title>
        <authorList>
            <person name="Huggett M.J."/>
            <person name="Hayakawa D.H."/>
            <person name="Rappe M.S."/>
        </authorList>
    </citation>
    <scope>NUCLEOTIDE SEQUENCE [LARGE SCALE GENOMIC DNA]</scope>
    <source>
        <strain evidence="14">KB13</strain>
    </source>
</reference>
<evidence type="ECO:0000259" key="12">
    <source>
        <dbReference type="SMART" id="SM00646"/>
    </source>
</evidence>
<dbReference type="PANTHER" id="PTHR30404:SF0">
    <property type="entry name" value="N-ACETYLMURAMOYL-L-ALANINE AMIDASE AMIC"/>
    <property type="match status" value="1"/>
</dbReference>
<dbReference type="InterPro" id="IPR050695">
    <property type="entry name" value="N-acetylmuramoyl_amidase_3"/>
</dbReference>
<dbReference type="HOGENOM" id="CLU_014322_2_3_4"/>
<dbReference type="EMBL" id="DS995299">
    <property type="protein sequence ID" value="EDZ64086.1"/>
    <property type="molecule type" value="Genomic_DNA"/>
</dbReference>
<gene>
    <name evidence="13" type="primary">amiC</name>
    <name evidence="13" type="ORF">KB13_218</name>
</gene>
<protein>
    <recommendedName>
        <fullName evidence="9">N-acetylmuramoyl-L-alanine amidase AmiC</fullName>
        <ecNumber evidence="4">3.5.1.28</ecNumber>
    </recommendedName>
</protein>
<dbReference type="Pfam" id="PF01520">
    <property type="entry name" value="Amidase_3"/>
    <property type="match status" value="1"/>
</dbReference>
<organism evidence="13 14">
    <name type="scientific">beta proteobacterium KB13</name>
    <dbReference type="NCBI Taxonomy" id="314607"/>
    <lineage>
        <taxon>Bacteria</taxon>
        <taxon>Pseudomonadati</taxon>
        <taxon>Pseudomonadota</taxon>
        <taxon>Betaproteobacteria</taxon>
        <taxon>Nitrosomonadales</taxon>
        <taxon>OM43 clade</taxon>
    </lineage>
</organism>
<dbReference type="Gene3D" id="3.40.630.40">
    <property type="entry name" value="Zn-dependent exopeptidases"/>
    <property type="match status" value="1"/>
</dbReference>
<dbReference type="CDD" id="cd02696">
    <property type="entry name" value="MurNAc-LAA"/>
    <property type="match status" value="1"/>
</dbReference>
<dbReference type="EC" id="3.5.1.28" evidence="4"/>
<dbReference type="AlphaFoldDB" id="B6BTT5"/>
<dbReference type="PANTHER" id="PTHR30404">
    <property type="entry name" value="N-ACETYLMURAMOYL-L-ALANINE AMIDASE"/>
    <property type="match status" value="1"/>
</dbReference>
<evidence type="ECO:0000256" key="8">
    <source>
        <dbReference type="ARBA" id="ARBA00023316"/>
    </source>
</evidence>
<dbReference type="eggNOG" id="COG0860">
    <property type="taxonomic scope" value="Bacteria"/>
</dbReference>
<evidence type="ECO:0000256" key="3">
    <source>
        <dbReference type="ARBA" id="ARBA00010860"/>
    </source>
</evidence>
<evidence type="ECO:0000256" key="5">
    <source>
        <dbReference type="ARBA" id="ARBA00022729"/>
    </source>
</evidence>
<evidence type="ECO:0000256" key="2">
    <source>
        <dbReference type="ARBA" id="ARBA00004418"/>
    </source>
</evidence>
<comment type="catalytic activity">
    <reaction evidence="1">
        <text>Hydrolyzes the link between N-acetylmuramoyl residues and L-amino acid residues in certain cell-wall glycopeptides.</text>
        <dbReference type="EC" id="3.5.1.28"/>
    </reaction>
</comment>
<dbReference type="GO" id="GO:0009253">
    <property type="term" value="P:peptidoglycan catabolic process"/>
    <property type="evidence" value="ECO:0007669"/>
    <property type="project" value="InterPro"/>
</dbReference>
<dbReference type="Pfam" id="PF11741">
    <property type="entry name" value="AMIN"/>
    <property type="match status" value="1"/>
</dbReference>
<feature type="chain" id="PRO_5002843282" description="N-acetylmuramoyl-L-alanine amidase AmiC" evidence="11">
    <location>
        <begin position="22"/>
        <end position="413"/>
    </location>
</feature>
<dbReference type="GO" id="GO:0071555">
    <property type="term" value="P:cell wall organization"/>
    <property type="evidence" value="ECO:0007669"/>
    <property type="project" value="UniProtKB-KW"/>
</dbReference>
<keyword evidence="6" id="KW-0574">Periplasm</keyword>
<evidence type="ECO:0000256" key="4">
    <source>
        <dbReference type="ARBA" id="ARBA00011901"/>
    </source>
</evidence>
<dbReference type="GO" id="GO:0030288">
    <property type="term" value="C:outer membrane-bounded periplasmic space"/>
    <property type="evidence" value="ECO:0007669"/>
    <property type="project" value="TreeGrafter"/>
</dbReference>
<feature type="domain" description="MurNAc-LAA" evidence="12">
    <location>
        <begin position="241"/>
        <end position="396"/>
    </location>
</feature>
<evidence type="ECO:0000313" key="14">
    <source>
        <dbReference type="Proteomes" id="UP000004188"/>
    </source>
</evidence>
<evidence type="ECO:0000256" key="6">
    <source>
        <dbReference type="ARBA" id="ARBA00022764"/>
    </source>
</evidence>
<dbReference type="FunFam" id="3.40.630.40:FF:000001">
    <property type="entry name" value="N-acetylmuramoyl-L-alanine amidase"/>
    <property type="match status" value="1"/>
</dbReference>
<dbReference type="InterPro" id="IPR002508">
    <property type="entry name" value="MurNAc-LAA_cat"/>
</dbReference>
<feature type="signal peptide" evidence="11">
    <location>
        <begin position="1"/>
        <end position="21"/>
    </location>
</feature>
<evidence type="ECO:0000313" key="13">
    <source>
        <dbReference type="EMBL" id="EDZ64086.1"/>
    </source>
</evidence>
<evidence type="ECO:0000256" key="7">
    <source>
        <dbReference type="ARBA" id="ARBA00022801"/>
    </source>
</evidence>
<comment type="similarity">
    <text evidence="3">Belongs to the N-acetylmuramoyl-L-alanine amidase 3 family.</text>
</comment>
<feature type="region of interest" description="Disordered" evidence="10">
    <location>
        <begin position="143"/>
        <end position="170"/>
    </location>
</feature>
<accession>B6BTT5</accession>
<keyword evidence="8" id="KW-0961">Cell wall biogenesis/degradation</keyword>
<name>B6BTT5_9PROT</name>
<keyword evidence="7 13" id="KW-0378">Hydrolase</keyword>
<evidence type="ECO:0000256" key="11">
    <source>
        <dbReference type="SAM" id="SignalP"/>
    </source>
</evidence>
<dbReference type="GO" id="GO:0008745">
    <property type="term" value="F:N-acetylmuramoyl-L-alanine amidase activity"/>
    <property type="evidence" value="ECO:0007669"/>
    <property type="project" value="UniProtKB-EC"/>
</dbReference>
<feature type="compositionally biased region" description="Basic and acidic residues" evidence="10">
    <location>
        <begin position="146"/>
        <end position="170"/>
    </location>
</feature>
<dbReference type="InterPro" id="IPR021731">
    <property type="entry name" value="AMIN_dom"/>
</dbReference>
<dbReference type="SMART" id="SM00646">
    <property type="entry name" value="Ami_3"/>
    <property type="match status" value="1"/>
</dbReference>
<dbReference type="SUPFAM" id="SSF53187">
    <property type="entry name" value="Zn-dependent exopeptidases"/>
    <property type="match status" value="1"/>
</dbReference>